<protein>
    <submittedName>
        <fullName evidence="1">Uncharacterized protein</fullName>
    </submittedName>
</protein>
<proteinExistence type="predicted"/>
<dbReference type="InterPro" id="IPR014729">
    <property type="entry name" value="Rossmann-like_a/b/a_fold"/>
</dbReference>
<accession>A0A6J5N0U4</accession>
<organism evidence="1">
    <name type="scientific">uncultured Caudovirales phage</name>
    <dbReference type="NCBI Taxonomy" id="2100421"/>
    <lineage>
        <taxon>Viruses</taxon>
        <taxon>Duplodnaviria</taxon>
        <taxon>Heunggongvirae</taxon>
        <taxon>Uroviricota</taxon>
        <taxon>Caudoviricetes</taxon>
        <taxon>Peduoviridae</taxon>
        <taxon>Maltschvirus</taxon>
        <taxon>Maltschvirus maltsch</taxon>
    </lineage>
</organism>
<evidence type="ECO:0000313" key="1">
    <source>
        <dbReference type="EMBL" id="CAB4150843.1"/>
    </source>
</evidence>
<gene>
    <name evidence="1" type="ORF">UFOVP574_39</name>
</gene>
<reference evidence="1" key="1">
    <citation type="submission" date="2020-04" db="EMBL/GenBank/DDBJ databases">
        <authorList>
            <person name="Chiriac C."/>
            <person name="Salcher M."/>
            <person name="Ghai R."/>
            <person name="Kavagutti S V."/>
        </authorList>
    </citation>
    <scope>NUCLEOTIDE SEQUENCE</scope>
</reference>
<sequence length="267" mass="30495">MTYQNKIDYAHAIIEQTLKRAKNPAIMCSFGKDSMVVLDLVMRHTKDLPIVFHKEPFQPHKYRFANAVIDTFGLTVYDYPPLSTEIQERDGEVEVVGYYTIGKQTAVLPTGIRAPQAGEQFVCGLKDIYLKPTGSFKYPWDFVFHGHKSTDVDPIYGSIPINSDFAVNLESASAAFPIRMFTDDDLWRYTEENNVPIHHTRYVKENGKWKEREDKSMNPDYFSACTACMNKSSPNFVPCPKMGGALVSNVSEQLRWAARIDPVYMRQ</sequence>
<dbReference type="EMBL" id="LR796549">
    <property type="protein sequence ID" value="CAB4150843.1"/>
    <property type="molecule type" value="Genomic_DNA"/>
</dbReference>
<name>A0A6J5N0U4_9CAUD</name>
<dbReference type="SUPFAM" id="SSF52402">
    <property type="entry name" value="Adenine nucleotide alpha hydrolases-like"/>
    <property type="match status" value="1"/>
</dbReference>
<dbReference type="Gene3D" id="3.40.50.620">
    <property type="entry name" value="HUPs"/>
    <property type="match status" value="1"/>
</dbReference>